<comment type="caution">
    <text evidence="1">The sequence shown here is derived from an EMBL/GenBank/DDBJ whole genome shotgun (WGS) entry which is preliminary data.</text>
</comment>
<accession>A0A0G1MER9</accession>
<dbReference type="Proteomes" id="UP000033999">
    <property type="component" value="Unassembled WGS sequence"/>
</dbReference>
<dbReference type="EMBL" id="LCKX01000028">
    <property type="protein sequence ID" value="KKU06582.1"/>
    <property type="molecule type" value="Genomic_DNA"/>
</dbReference>
<dbReference type="AlphaFoldDB" id="A0A0G1MER9"/>
<evidence type="ECO:0008006" key="3">
    <source>
        <dbReference type="Google" id="ProtNLM"/>
    </source>
</evidence>
<organism evidence="1 2">
    <name type="scientific">Candidatus Magasanikbacteria bacterium GW2011_GWA2_45_39</name>
    <dbReference type="NCBI Taxonomy" id="1619041"/>
    <lineage>
        <taxon>Bacteria</taxon>
        <taxon>Candidatus Magasanikiibacteriota</taxon>
    </lineage>
</organism>
<sequence length="70" mass="8165">MTIPKQVRKTLGLKRQGRVVIGVEPIKKTFTIHQPPSIFDLAGTFTPKDKRKIIDAVKIRDYMEKHYERT</sequence>
<reference evidence="1 2" key="1">
    <citation type="journal article" date="2015" name="Nature">
        <title>rRNA introns, odd ribosomes, and small enigmatic genomes across a large radiation of phyla.</title>
        <authorList>
            <person name="Brown C.T."/>
            <person name="Hug L.A."/>
            <person name="Thomas B.C."/>
            <person name="Sharon I."/>
            <person name="Castelle C.J."/>
            <person name="Singh A."/>
            <person name="Wilkins M.J."/>
            <person name="Williams K.H."/>
            <person name="Banfield J.F."/>
        </authorList>
    </citation>
    <scope>NUCLEOTIDE SEQUENCE [LARGE SCALE GENOMIC DNA]</scope>
</reference>
<protein>
    <recommendedName>
        <fullName evidence="3">SpoVT-AbrB domain-containing protein</fullName>
    </recommendedName>
</protein>
<proteinExistence type="predicted"/>
<gene>
    <name evidence="1" type="ORF">UX10_C0028G0010</name>
</gene>
<evidence type="ECO:0000313" key="1">
    <source>
        <dbReference type="EMBL" id="KKU06582.1"/>
    </source>
</evidence>
<name>A0A0G1MER9_9BACT</name>
<evidence type="ECO:0000313" key="2">
    <source>
        <dbReference type="Proteomes" id="UP000033999"/>
    </source>
</evidence>